<organism evidence="6 7">
    <name type="scientific">Leeuwenhoekiella aequorea</name>
    <dbReference type="NCBI Taxonomy" id="283736"/>
    <lineage>
        <taxon>Bacteria</taxon>
        <taxon>Pseudomonadati</taxon>
        <taxon>Bacteroidota</taxon>
        <taxon>Flavobacteriia</taxon>
        <taxon>Flavobacteriales</taxon>
        <taxon>Flavobacteriaceae</taxon>
        <taxon>Leeuwenhoekiella</taxon>
    </lineage>
</organism>
<comment type="caution">
    <text evidence="6">The sequence shown here is derived from an EMBL/GenBank/DDBJ whole genome shotgun (WGS) entry which is preliminary data.</text>
</comment>
<dbReference type="Proteomes" id="UP000289238">
    <property type="component" value="Unassembled WGS sequence"/>
</dbReference>
<accession>A0A4Q0PA98</accession>
<feature type="domain" description="Peptide methionine sulphoxide reductase MsrA" evidence="5">
    <location>
        <begin position="4"/>
        <end position="140"/>
    </location>
</feature>
<evidence type="ECO:0000259" key="5">
    <source>
        <dbReference type="Pfam" id="PF01625"/>
    </source>
</evidence>
<evidence type="ECO:0000256" key="2">
    <source>
        <dbReference type="ARBA" id="ARBA00023002"/>
    </source>
</evidence>
<evidence type="ECO:0000256" key="3">
    <source>
        <dbReference type="ARBA" id="ARBA00047806"/>
    </source>
</evidence>
<dbReference type="GO" id="GO:0008113">
    <property type="term" value="F:peptide-methionine (S)-S-oxide reductase activity"/>
    <property type="evidence" value="ECO:0007669"/>
    <property type="project" value="UniProtKB-EC"/>
</dbReference>
<evidence type="ECO:0000256" key="1">
    <source>
        <dbReference type="ARBA" id="ARBA00012502"/>
    </source>
</evidence>
<dbReference type="RefSeq" id="WP_128756967.1">
    <property type="nucleotide sequence ID" value="NZ_QOVM01000002.1"/>
</dbReference>
<evidence type="ECO:0000313" key="6">
    <source>
        <dbReference type="EMBL" id="RXG23441.1"/>
    </source>
</evidence>
<dbReference type="InterPro" id="IPR002569">
    <property type="entry name" value="Met_Sox_Rdtase_MsrA_dom"/>
</dbReference>
<dbReference type="Pfam" id="PF01625">
    <property type="entry name" value="PMSR"/>
    <property type="match status" value="1"/>
</dbReference>
<evidence type="ECO:0000256" key="4">
    <source>
        <dbReference type="ARBA" id="ARBA00048782"/>
    </source>
</evidence>
<evidence type="ECO:0000313" key="7">
    <source>
        <dbReference type="Proteomes" id="UP000289238"/>
    </source>
</evidence>
<keyword evidence="7" id="KW-1185">Reference proteome</keyword>
<comment type="catalytic activity">
    <reaction evidence="4">
        <text>[thioredoxin]-disulfide + L-methionine + H2O = L-methionine (S)-S-oxide + [thioredoxin]-dithiol</text>
        <dbReference type="Rhea" id="RHEA:19993"/>
        <dbReference type="Rhea" id="RHEA-COMP:10698"/>
        <dbReference type="Rhea" id="RHEA-COMP:10700"/>
        <dbReference type="ChEBI" id="CHEBI:15377"/>
        <dbReference type="ChEBI" id="CHEBI:29950"/>
        <dbReference type="ChEBI" id="CHEBI:50058"/>
        <dbReference type="ChEBI" id="CHEBI:57844"/>
        <dbReference type="ChEBI" id="CHEBI:58772"/>
        <dbReference type="EC" id="1.8.4.11"/>
    </reaction>
</comment>
<reference evidence="6 7" key="1">
    <citation type="submission" date="2018-07" db="EMBL/GenBank/DDBJ databases">
        <title>Leeuwenhoekiella genomics.</title>
        <authorList>
            <person name="Tahon G."/>
            <person name="Willems A."/>
        </authorList>
    </citation>
    <scope>NUCLEOTIDE SEQUENCE [LARGE SCALE GENOMIC DNA]</scope>
    <source>
        <strain evidence="6 7">LMG 22550</strain>
    </source>
</reference>
<dbReference type="EC" id="1.8.4.11" evidence="1"/>
<dbReference type="PANTHER" id="PTHR43774:SF1">
    <property type="entry name" value="PEPTIDE METHIONINE SULFOXIDE REDUCTASE MSRA 2"/>
    <property type="match status" value="1"/>
</dbReference>
<dbReference type="AlphaFoldDB" id="A0A4Q0PA98"/>
<gene>
    <name evidence="6" type="ORF">DSM00_1055</name>
</gene>
<dbReference type="SUPFAM" id="SSF55068">
    <property type="entry name" value="Peptide methionine sulfoxide reductase"/>
    <property type="match status" value="1"/>
</dbReference>
<comment type="catalytic activity">
    <reaction evidence="3">
        <text>L-methionyl-[protein] + [thioredoxin]-disulfide + H2O = L-methionyl-(S)-S-oxide-[protein] + [thioredoxin]-dithiol</text>
        <dbReference type="Rhea" id="RHEA:14217"/>
        <dbReference type="Rhea" id="RHEA-COMP:10698"/>
        <dbReference type="Rhea" id="RHEA-COMP:10700"/>
        <dbReference type="Rhea" id="RHEA-COMP:12313"/>
        <dbReference type="Rhea" id="RHEA-COMP:12315"/>
        <dbReference type="ChEBI" id="CHEBI:15377"/>
        <dbReference type="ChEBI" id="CHEBI:16044"/>
        <dbReference type="ChEBI" id="CHEBI:29950"/>
        <dbReference type="ChEBI" id="CHEBI:44120"/>
        <dbReference type="ChEBI" id="CHEBI:50058"/>
        <dbReference type="EC" id="1.8.4.11"/>
    </reaction>
</comment>
<name>A0A4Q0PA98_9FLAO</name>
<dbReference type="EMBL" id="QOVM01000002">
    <property type="protein sequence ID" value="RXG23441.1"/>
    <property type="molecule type" value="Genomic_DNA"/>
</dbReference>
<dbReference type="Gene3D" id="3.30.1060.10">
    <property type="entry name" value="Peptide methionine sulphoxide reductase MsrA"/>
    <property type="match status" value="1"/>
</dbReference>
<dbReference type="InterPro" id="IPR036509">
    <property type="entry name" value="Met_Sox_Rdtase_MsrA_sf"/>
</dbReference>
<sequence length="162" mass="18477">MLTKIAFGGGCHWCTEAVFQALNGVIKVEQGYVASTGINSNLSEAVIVHYNTEIIPLSVLIEIHLLTHKSSSNHSFRSKYRSAVYFINSSDERLVLELLEDLQNNFDKPIITQVLAFKSFVASRESLHNYYAKNPDRPFCKRYINPKLNLLKNRYAHCIEKV</sequence>
<proteinExistence type="predicted"/>
<protein>
    <recommendedName>
        <fullName evidence="1">peptide-methionine (S)-S-oxide reductase</fullName>
        <ecNumber evidence="1">1.8.4.11</ecNumber>
    </recommendedName>
</protein>
<dbReference type="PANTHER" id="PTHR43774">
    <property type="entry name" value="PEPTIDE METHIONINE SULFOXIDE REDUCTASE"/>
    <property type="match status" value="1"/>
</dbReference>
<dbReference type="OrthoDB" id="4174719at2"/>
<keyword evidence="2" id="KW-0560">Oxidoreductase</keyword>